<dbReference type="OrthoDB" id="9810174at2"/>
<dbReference type="Pfam" id="PF07484">
    <property type="entry name" value="Collar"/>
    <property type="match status" value="1"/>
</dbReference>
<accession>A0A4S8HSA6</accession>
<organism evidence="2 3">
    <name type="scientific">Niastella caeni</name>
    <dbReference type="NCBI Taxonomy" id="2569763"/>
    <lineage>
        <taxon>Bacteria</taxon>
        <taxon>Pseudomonadati</taxon>
        <taxon>Bacteroidota</taxon>
        <taxon>Chitinophagia</taxon>
        <taxon>Chitinophagales</taxon>
        <taxon>Chitinophagaceae</taxon>
        <taxon>Niastella</taxon>
    </lineage>
</organism>
<evidence type="ECO:0000313" key="3">
    <source>
        <dbReference type="Proteomes" id="UP000306918"/>
    </source>
</evidence>
<dbReference type="SUPFAM" id="SSF88874">
    <property type="entry name" value="Receptor-binding domain of short tail fibre protein gp12"/>
    <property type="match status" value="1"/>
</dbReference>
<dbReference type="InterPro" id="IPR011083">
    <property type="entry name" value="Phage_tail_collar_dom"/>
</dbReference>
<reference evidence="2 3" key="1">
    <citation type="submission" date="2019-04" db="EMBL/GenBank/DDBJ databases">
        <title>Niastella caeni sp. nov., isolated from activated sludge.</title>
        <authorList>
            <person name="Sheng M."/>
        </authorList>
    </citation>
    <scope>NUCLEOTIDE SEQUENCE [LARGE SCALE GENOMIC DNA]</scope>
    <source>
        <strain evidence="2 3">HX-2-15</strain>
    </source>
</reference>
<evidence type="ECO:0000259" key="1">
    <source>
        <dbReference type="Pfam" id="PF07484"/>
    </source>
</evidence>
<keyword evidence="3" id="KW-1185">Reference proteome</keyword>
<dbReference type="RefSeq" id="WP_136578295.1">
    <property type="nucleotide sequence ID" value="NZ_STFF01000004.1"/>
</dbReference>
<dbReference type="AlphaFoldDB" id="A0A4S8HSA6"/>
<dbReference type="Gene3D" id="3.90.1340.10">
    <property type="entry name" value="Phage tail collar domain"/>
    <property type="match status" value="1"/>
</dbReference>
<gene>
    <name evidence="2" type="ORF">FAM09_16830</name>
</gene>
<comment type="caution">
    <text evidence="2">The sequence shown here is derived from an EMBL/GenBank/DDBJ whole genome shotgun (WGS) entry which is preliminary data.</text>
</comment>
<feature type="domain" description="Phage tail collar" evidence="1">
    <location>
        <begin position="6"/>
        <end position="61"/>
    </location>
</feature>
<sequence length="178" mass="18736">MDQVIGTVVCFAGSYIPRYFAPCDGQILSIAQNQTLFSLLGNKYGGDGITTFRLPDLRGRSAVSTGQSFFHNYTLGETAGSESVTISLNHIPTHTHDGDIALHLPANSDPGIDTTVNGGYPAEHTGAYSTSGGSTMLAPEYKNVSIGNAGSGVPVDTRAPFLVITHIICLEGIYPSRS</sequence>
<dbReference type="EMBL" id="STFF01000004">
    <property type="protein sequence ID" value="THU38340.1"/>
    <property type="molecule type" value="Genomic_DNA"/>
</dbReference>
<dbReference type="Proteomes" id="UP000306918">
    <property type="component" value="Unassembled WGS sequence"/>
</dbReference>
<name>A0A4S8HSA6_9BACT</name>
<proteinExistence type="predicted"/>
<evidence type="ECO:0000313" key="2">
    <source>
        <dbReference type="EMBL" id="THU38340.1"/>
    </source>
</evidence>
<dbReference type="InterPro" id="IPR037053">
    <property type="entry name" value="Phage_tail_collar_dom_sf"/>
</dbReference>
<protein>
    <submittedName>
        <fullName evidence="2">Phage tail protein</fullName>
    </submittedName>
</protein>